<dbReference type="EC" id="3.4.21.107" evidence="8"/>
<keyword evidence="3" id="KW-0732">Signal</keyword>
<dbReference type="EMBL" id="JAUKPO010000030">
    <property type="protein sequence ID" value="MDO1450404.1"/>
    <property type="molecule type" value="Genomic_DNA"/>
</dbReference>
<dbReference type="PANTHER" id="PTHR22939:SF129">
    <property type="entry name" value="SERINE PROTEASE HTRA2, MITOCHONDRIAL"/>
    <property type="match status" value="1"/>
</dbReference>
<dbReference type="Pfam" id="PF13365">
    <property type="entry name" value="Trypsin_2"/>
    <property type="match status" value="1"/>
</dbReference>
<evidence type="ECO:0000256" key="2">
    <source>
        <dbReference type="ARBA" id="ARBA00022670"/>
    </source>
</evidence>
<keyword evidence="2" id="KW-0645">Protease</keyword>
<dbReference type="SUPFAM" id="SSF50156">
    <property type="entry name" value="PDZ domain-like"/>
    <property type="match status" value="1"/>
</dbReference>
<dbReference type="Pfam" id="PF13180">
    <property type="entry name" value="PDZ_2"/>
    <property type="match status" value="1"/>
</dbReference>
<evidence type="ECO:0000256" key="6">
    <source>
        <dbReference type="ARBA" id="ARBA00022825"/>
    </source>
</evidence>
<evidence type="ECO:0000313" key="8">
    <source>
        <dbReference type="EMBL" id="MDO1450404.1"/>
    </source>
</evidence>
<dbReference type="SMART" id="SM00228">
    <property type="entry name" value="PDZ"/>
    <property type="match status" value="1"/>
</dbReference>
<dbReference type="Gene3D" id="2.40.10.120">
    <property type="match status" value="1"/>
</dbReference>
<name>A0ABT8RE75_9BACT</name>
<evidence type="ECO:0000256" key="1">
    <source>
        <dbReference type="ARBA" id="ARBA00010541"/>
    </source>
</evidence>
<evidence type="ECO:0000256" key="5">
    <source>
        <dbReference type="ARBA" id="ARBA00022801"/>
    </source>
</evidence>
<dbReference type="RefSeq" id="WP_302041206.1">
    <property type="nucleotide sequence ID" value="NZ_JAUKPO010000030.1"/>
</dbReference>
<dbReference type="PRINTS" id="PR00834">
    <property type="entry name" value="PROTEASES2C"/>
</dbReference>
<accession>A0ABT8RE75</accession>
<dbReference type="InterPro" id="IPR009003">
    <property type="entry name" value="Peptidase_S1_PA"/>
</dbReference>
<dbReference type="NCBIfam" id="TIGR02037">
    <property type="entry name" value="degP_htrA_DO"/>
    <property type="match status" value="1"/>
</dbReference>
<evidence type="ECO:0000259" key="7">
    <source>
        <dbReference type="PROSITE" id="PS50106"/>
    </source>
</evidence>
<dbReference type="PANTHER" id="PTHR22939">
    <property type="entry name" value="SERINE PROTEASE FAMILY S1C HTRA-RELATED"/>
    <property type="match status" value="1"/>
</dbReference>
<organism evidence="8 9">
    <name type="scientific">Rhodocytophaga aerolata</name>
    <dbReference type="NCBI Taxonomy" id="455078"/>
    <lineage>
        <taxon>Bacteria</taxon>
        <taxon>Pseudomonadati</taxon>
        <taxon>Bacteroidota</taxon>
        <taxon>Cytophagia</taxon>
        <taxon>Cytophagales</taxon>
        <taxon>Rhodocytophagaceae</taxon>
        <taxon>Rhodocytophaga</taxon>
    </lineage>
</organism>
<dbReference type="SUPFAM" id="SSF50494">
    <property type="entry name" value="Trypsin-like serine proteases"/>
    <property type="match status" value="1"/>
</dbReference>
<feature type="domain" description="PDZ" evidence="7">
    <location>
        <begin position="288"/>
        <end position="380"/>
    </location>
</feature>
<comment type="caution">
    <text evidence="8">The sequence shown here is derived from an EMBL/GenBank/DDBJ whole genome shotgun (WGS) entry which is preliminary data.</text>
</comment>
<dbReference type="Proteomes" id="UP001168528">
    <property type="component" value="Unassembled WGS sequence"/>
</dbReference>
<protein>
    <submittedName>
        <fullName evidence="8">Do family serine endopeptidase</fullName>
        <ecNumber evidence="8">3.4.21.107</ecNumber>
    </submittedName>
</protein>
<evidence type="ECO:0000256" key="3">
    <source>
        <dbReference type="ARBA" id="ARBA00022729"/>
    </source>
</evidence>
<dbReference type="Gene3D" id="2.30.42.10">
    <property type="match status" value="2"/>
</dbReference>
<sequence>MSKTQFILGLLLASVLGGFIALAGFRFFNEDKKEESFEQKQNVRFSSYFADTSFTVPEGLNFIYAAERVRPAVVHIKTSYEATAYGKSEDEDLEGLFKDFHGSPFGGQFGNPGPRESAGSGVIISADGYIATNNHVVEDARKIRVILDDKRSYEGTVVGTDPTTDLALVKIEAKDLPFIHYGDSDNLKVGEWVLAIGNPFDLTSTVTAGIVSAKGRNINILRDKNGMQIESFIQTDAAVNPGNSGGALVDLKGKLVGINTAIATNTRFSQGYSFAVPVTLIKKVMDDLLKYGEVQRALLGVKIRQDIDADFAREKGLKSLKGVYVDEVNEGSAAQQAGMKTGDVIKKINDIEVNTSAELQGLVATYRPGDKVKVTYERNGKEMNTNVVLKDSMGRTTVVKREIEKRESILGAELEPVAADEKRKLNIENGVRITRLGSGKIKDAGISEGFIITHVDKKSVKSAADVTKAIKNIKGPFLIEGVYPDGTKAYRAVEQ</sequence>
<keyword evidence="5 8" id="KW-0378">Hydrolase</keyword>
<keyword evidence="6" id="KW-0720">Serine protease</keyword>
<dbReference type="InterPro" id="IPR011782">
    <property type="entry name" value="Pept_S1C_Do"/>
</dbReference>
<evidence type="ECO:0000256" key="4">
    <source>
        <dbReference type="ARBA" id="ARBA00022737"/>
    </source>
</evidence>
<evidence type="ECO:0000313" key="9">
    <source>
        <dbReference type="Proteomes" id="UP001168528"/>
    </source>
</evidence>
<proteinExistence type="inferred from homology"/>
<dbReference type="GO" id="GO:0016787">
    <property type="term" value="F:hydrolase activity"/>
    <property type="evidence" value="ECO:0007669"/>
    <property type="project" value="UniProtKB-KW"/>
</dbReference>
<keyword evidence="4" id="KW-0677">Repeat</keyword>
<keyword evidence="9" id="KW-1185">Reference proteome</keyword>
<reference evidence="8" key="1">
    <citation type="submission" date="2023-07" db="EMBL/GenBank/DDBJ databases">
        <title>The genome sequence of Rhodocytophaga aerolata KACC 12507.</title>
        <authorList>
            <person name="Zhang X."/>
        </authorList>
    </citation>
    <scope>NUCLEOTIDE SEQUENCE</scope>
    <source>
        <strain evidence="8">KACC 12507</strain>
    </source>
</reference>
<dbReference type="InterPro" id="IPR036034">
    <property type="entry name" value="PDZ_sf"/>
</dbReference>
<comment type="similarity">
    <text evidence="1">Belongs to the peptidase S1C family.</text>
</comment>
<dbReference type="PROSITE" id="PS50106">
    <property type="entry name" value="PDZ"/>
    <property type="match status" value="1"/>
</dbReference>
<gene>
    <name evidence="8" type="ORF">Q0590_29285</name>
</gene>
<dbReference type="InterPro" id="IPR001478">
    <property type="entry name" value="PDZ"/>
</dbReference>
<dbReference type="InterPro" id="IPR001940">
    <property type="entry name" value="Peptidase_S1C"/>
</dbReference>